<gene>
    <name evidence="18" type="primary">Aig1</name>
    <name evidence="18" type="ORF">GTO96_0010537</name>
</gene>
<comment type="catalytic activity">
    <reaction evidence="13">
        <text>9-octadecanoyloxy-octadecanoate + H2O = 9-hydroxy-octadecanoate + octadecanoate + H(+)</text>
        <dbReference type="Rhea" id="RHEA:52096"/>
        <dbReference type="ChEBI" id="CHEBI:15377"/>
        <dbReference type="ChEBI" id="CHEBI:15378"/>
        <dbReference type="ChEBI" id="CHEBI:25629"/>
        <dbReference type="ChEBI" id="CHEBI:136286"/>
        <dbReference type="ChEBI" id="CHEBI:136373"/>
    </reaction>
    <physiologicalReaction direction="left-to-right" evidence="13">
        <dbReference type="Rhea" id="RHEA:52097"/>
    </physiologicalReaction>
</comment>
<evidence type="ECO:0000256" key="11">
    <source>
        <dbReference type="ARBA" id="ARBA00048701"/>
    </source>
</evidence>
<evidence type="ECO:0000256" key="9">
    <source>
        <dbReference type="ARBA" id="ARBA00047863"/>
    </source>
</evidence>
<comment type="subcellular location">
    <subcellularLocation>
        <location evidence="2">Endomembrane system</location>
        <topology evidence="2">Multi-pass membrane protein</topology>
    </subcellularLocation>
</comment>
<comment type="catalytic activity">
    <reaction evidence="14">
        <text>13-(9Z-octadecenoyloxy)-octadecanoate + H2O = 13-hydroxy-octadecanoate + (9Z)-octadecenoate + H(+)</text>
        <dbReference type="Rhea" id="RHEA:52064"/>
        <dbReference type="ChEBI" id="CHEBI:15377"/>
        <dbReference type="ChEBI" id="CHEBI:15378"/>
        <dbReference type="ChEBI" id="CHEBI:30823"/>
        <dbReference type="ChEBI" id="CHEBI:136303"/>
        <dbReference type="ChEBI" id="CHEBI:136304"/>
    </reaction>
    <physiologicalReaction direction="left-to-right" evidence="14">
        <dbReference type="Rhea" id="RHEA:52065"/>
    </physiologicalReaction>
</comment>
<name>A0A8X7XJW1_POLSE</name>
<evidence type="ECO:0000256" key="6">
    <source>
        <dbReference type="ARBA" id="ARBA00023136"/>
    </source>
</evidence>
<evidence type="ECO:0000256" key="7">
    <source>
        <dbReference type="ARBA" id="ARBA00047368"/>
    </source>
</evidence>
<evidence type="ECO:0000256" key="5">
    <source>
        <dbReference type="ARBA" id="ARBA00022989"/>
    </source>
</evidence>
<comment type="catalytic activity">
    <reaction evidence="16">
        <text>12-(9Z-hexadecenoyloxy)-octadecanoate + H2O = 12-hydroxyoctadecanoate + (9Z)-hexadecenoate + H(+)</text>
        <dbReference type="Rhea" id="RHEA:52072"/>
        <dbReference type="ChEBI" id="CHEBI:15377"/>
        <dbReference type="ChEBI" id="CHEBI:15378"/>
        <dbReference type="ChEBI" id="CHEBI:32372"/>
        <dbReference type="ChEBI" id="CHEBI:84201"/>
        <dbReference type="ChEBI" id="CHEBI:136312"/>
    </reaction>
    <physiologicalReaction direction="left-to-right" evidence="16">
        <dbReference type="Rhea" id="RHEA:52073"/>
    </physiologicalReaction>
</comment>
<evidence type="ECO:0000313" key="18">
    <source>
        <dbReference type="EMBL" id="KAG2467447.1"/>
    </source>
</evidence>
<evidence type="ECO:0000313" key="19">
    <source>
        <dbReference type="Proteomes" id="UP000886611"/>
    </source>
</evidence>
<evidence type="ECO:0000256" key="4">
    <source>
        <dbReference type="ARBA" id="ARBA00022692"/>
    </source>
</evidence>
<dbReference type="GO" id="GO:0016020">
    <property type="term" value="C:membrane"/>
    <property type="evidence" value="ECO:0007669"/>
    <property type="project" value="InterPro"/>
</dbReference>
<keyword evidence="6 17" id="KW-0472">Membrane</keyword>
<comment type="catalytic activity">
    <reaction evidence="7">
        <text>12-hexadecanoyloxy-octadecanoate + H2O = 12-hydroxyoctadecanoate + hexadecanoate + H(+)</text>
        <dbReference type="Rhea" id="RHEA:52056"/>
        <dbReference type="ChEBI" id="CHEBI:7896"/>
        <dbReference type="ChEBI" id="CHEBI:15377"/>
        <dbReference type="ChEBI" id="CHEBI:15378"/>
        <dbReference type="ChEBI" id="CHEBI:83677"/>
        <dbReference type="ChEBI" id="CHEBI:84201"/>
    </reaction>
    <physiologicalReaction direction="left-to-right" evidence="7">
        <dbReference type="Rhea" id="RHEA:52057"/>
    </physiologicalReaction>
</comment>
<comment type="catalytic activity">
    <reaction evidence="1">
        <text>9-(9Z-hexadecenoyloxy)-octadecanoate + H2O = (9Z)-hexadecenoate + 9-hydroxy-octadecanoate + H(+)</text>
        <dbReference type="Rhea" id="RHEA:52068"/>
        <dbReference type="ChEBI" id="CHEBI:15377"/>
        <dbReference type="ChEBI" id="CHEBI:15378"/>
        <dbReference type="ChEBI" id="CHEBI:32372"/>
        <dbReference type="ChEBI" id="CHEBI:136286"/>
        <dbReference type="ChEBI" id="CHEBI:136309"/>
    </reaction>
    <physiologicalReaction direction="left-to-right" evidence="1">
        <dbReference type="Rhea" id="RHEA:52069"/>
    </physiologicalReaction>
</comment>
<accession>A0A8X7XJW1</accession>
<dbReference type="EMBL" id="JAATIS010000859">
    <property type="protein sequence ID" value="KAG2467447.1"/>
    <property type="molecule type" value="Genomic_DNA"/>
</dbReference>
<comment type="similarity">
    <text evidence="3">Belongs to the AIG1 family.</text>
</comment>
<comment type="catalytic activity">
    <reaction evidence="8">
        <text>13-octadecanoyloxy-octadecanoate + H2O = 13-hydroxy-octadecanoate + octadecanoate + H(+)</text>
        <dbReference type="Rhea" id="RHEA:52084"/>
        <dbReference type="ChEBI" id="CHEBI:15377"/>
        <dbReference type="ChEBI" id="CHEBI:15378"/>
        <dbReference type="ChEBI" id="CHEBI:25629"/>
        <dbReference type="ChEBI" id="CHEBI:136304"/>
        <dbReference type="ChEBI" id="CHEBI:136335"/>
    </reaction>
    <physiologicalReaction direction="left-to-right" evidence="8">
        <dbReference type="Rhea" id="RHEA:52085"/>
    </physiologicalReaction>
</comment>
<dbReference type="InterPro" id="IPR006838">
    <property type="entry name" value="ADTRP_AIG1"/>
</dbReference>
<evidence type="ECO:0000256" key="15">
    <source>
        <dbReference type="ARBA" id="ARBA00049322"/>
    </source>
</evidence>
<evidence type="ECO:0000256" key="13">
    <source>
        <dbReference type="ARBA" id="ARBA00049221"/>
    </source>
</evidence>
<evidence type="ECO:0000256" key="10">
    <source>
        <dbReference type="ARBA" id="ARBA00048680"/>
    </source>
</evidence>
<comment type="catalytic activity">
    <reaction evidence="11">
        <text>12-(9Z-octadecenoyloxy)-octadecanoate + H2O = 12-hydroxyoctadecanoate + (9Z)-octadecenoate + H(+)</text>
        <dbReference type="Rhea" id="RHEA:52060"/>
        <dbReference type="ChEBI" id="CHEBI:15377"/>
        <dbReference type="ChEBI" id="CHEBI:15378"/>
        <dbReference type="ChEBI" id="CHEBI:30823"/>
        <dbReference type="ChEBI" id="CHEBI:84201"/>
        <dbReference type="ChEBI" id="CHEBI:136302"/>
    </reaction>
    <physiologicalReaction direction="left-to-right" evidence="11">
        <dbReference type="Rhea" id="RHEA:52061"/>
    </physiologicalReaction>
</comment>
<keyword evidence="19" id="KW-1185">Reference proteome</keyword>
<dbReference type="Proteomes" id="UP000886611">
    <property type="component" value="Unassembled WGS sequence"/>
</dbReference>
<feature type="transmembrane region" description="Helical" evidence="17">
    <location>
        <begin position="158"/>
        <end position="181"/>
    </location>
</feature>
<dbReference type="PANTHER" id="PTHR10989:SF11">
    <property type="entry name" value="ANDROGEN-INDUCED GENE 1 PROTEIN"/>
    <property type="match status" value="1"/>
</dbReference>
<feature type="non-terminal residue" evidence="18">
    <location>
        <position position="1"/>
    </location>
</feature>
<evidence type="ECO:0000256" key="16">
    <source>
        <dbReference type="ARBA" id="ARBA00049428"/>
    </source>
</evidence>
<reference evidence="18 19" key="1">
    <citation type="journal article" date="2021" name="Cell">
        <title>Tracing the genetic footprints of vertebrate landing in non-teleost ray-finned fishes.</title>
        <authorList>
            <person name="Bi X."/>
            <person name="Wang K."/>
            <person name="Yang L."/>
            <person name="Pan H."/>
            <person name="Jiang H."/>
            <person name="Wei Q."/>
            <person name="Fang M."/>
            <person name="Yu H."/>
            <person name="Zhu C."/>
            <person name="Cai Y."/>
            <person name="He Y."/>
            <person name="Gan X."/>
            <person name="Zeng H."/>
            <person name="Yu D."/>
            <person name="Zhu Y."/>
            <person name="Jiang H."/>
            <person name="Qiu Q."/>
            <person name="Yang H."/>
            <person name="Zhang Y.E."/>
            <person name="Wang W."/>
            <person name="Zhu M."/>
            <person name="He S."/>
            <person name="Zhang G."/>
        </authorList>
    </citation>
    <scope>NUCLEOTIDE SEQUENCE [LARGE SCALE GENOMIC DNA]</scope>
    <source>
        <strain evidence="18">Bchr_013</strain>
    </source>
</reference>
<dbReference type="AlphaFoldDB" id="A0A8X7XJW1"/>
<comment type="catalytic activity">
    <reaction evidence="10">
        <text>12-octadecanoyloxy-octadecanoate + H2O = 12-hydroxyoctadecanoate + octadecanoate + H(+)</text>
        <dbReference type="Rhea" id="RHEA:52080"/>
        <dbReference type="ChEBI" id="CHEBI:15377"/>
        <dbReference type="ChEBI" id="CHEBI:15378"/>
        <dbReference type="ChEBI" id="CHEBI:25629"/>
        <dbReference type="ChEBI" id="CHEBI:84201"/>
        <dbReference type="ChEBI" id="CHEBI:136330"/>
    </reaction>
    <physiologicalReaction direction="left-to-right" evidence="10">
        <dbReference type="Rhea" id="RHEA:52081"/>
    </physiologicalReaction>
</comment>
<organism evidence="18 19">
    <name type="scientific">Polypterus senegalus</name>
    <name type="common">Senegal bichir</name>
    <dbReference type="NCBI Taxonomy" id="55291"/>
    <lineage>
        <taxon>Eukaryota</taxon>
        <taxon>Metazoa</taxon>
        <taxon>Chordata</taxon>
        <taxon>Craniata</taxon>
        <taxon>Vertebrata</taxon>
        <taxon>Euteleostomi</taxon>
        <taxon>Actinopterygii</taxon>
        <taxon>Polypteriformes</taxon>
        <taxon>Polypteridae</taxon>
        <taxon>Polypterus</taxon>
    </lineage>
</organism>
<dbReference type="PANTHER" id="PTHR10989">
    <property type="entry name" value="ANDROGEN-INDUCED PROTEIN 1-RELATED"/>
    <property type="match status" value="1"/>
</dbReference>
<dbReference type="Pfam" id="PF04750">
    <property type="entry name" value="Far-17a_AIG1"/>
    <property type="match status" value="1"/>
</dbReference>
<protein>
    <submittedName>
        <fullName evidence="18">AIG1 protein</fullName>
    </submittedName>
</protein>
<comment type="catalytic activity">
    <reaction evidence="9">
        <text>9-hexadecanoyloxy-octadecanoate + H2O = 9-hydroxy-octadecanoate + hexadecanoate + H(+)</text>
        <dbReference type="Rhea" id="RHEA:52052"/>
        <dbReference type="ChEBI" id="CHEBI:7896"/>
        <dbReference type="ChEBI" id="CHEBI:15377"/>
        <dbReference type="ChEBI" id="CHEBI:15378"/>
        <dbReference type="ChEBI" id="CHEBI:83670"/>
        <dbReference type="ChEBI" id="CHEBI:136286"/>
    </reaction>
    <physiologicalReaction direction="left-to-right" evidence="9">
        <dbReference type="Rhea" id="RHEA:52053"/>
    </physiologicalReaction>
</comment>
<dbReference type="GO" id="GO:0012505">
    <property type="term" value="C:endomembrane system"/>
    <property type="evidence" value="ECO:0007669"/>
    <property type="project" value="UniProtKB-SubCell"/>
</dbReference>
<evidence type="ECO:0000256" key="1">
    <source>
        <dbReference type="ARBA" id="ARBA00000923"/>
    </source>
</evidence>
<keyword evidence="5 17" id="KW-1133">Transmembrane helix</keyword>
<proteinExistence type="inferred from homology"/>
<comment type="caution">
    <text evidence="18">The sequence shown here is derived from an EMBL/GenBank/DDBJ whole genome shotgun (WGS) entry which is preliminary data.</text>
</comment>
<evidence type="ECO:0000256" key="3">
    <source>
        <dbReference type="ARBA" id="ARBA00009300"/>
    </source>
</evidence>
<evidence type="ECO:0000256" key="2">
    <source>
        <dbReference type="ARBA" id="ARBA00004127"/>
    </source>
</evidence>
<comment type="catalytic activity">
    <reaction evidence="15">
        <text>13-(9Z-hexadecenoyloxy)-octadecanoate + H2O = 13-hydroxy-octadecanoate + (9Z)-hexadecenoate + H(+)</text>
        <dbReference type="Rhea" id="RHEA:52076"/>
        <dbReference type="ChEBI" id="CHEBI:15377"/>
        <dbReference type="ChEBI" id="CHEBI:15378"/>
        <dbReference type="ChEBI" id="CHEBI:32372"/>
        <dbReference type="ChEBI" id="CHEBI:136304"/>
        <dbReference type="ChEBI" id="CHEBI:136315"/>
    </reaction>
    <physiologicalReaction direction="left-to-right" evidence="15">
        <dbReference type="Rhea" id="RHEA:52077"/>
    </physiologicalReaction>
</comment>
<feature type="non-terminal residue" evidence="18">
    <location>
        <position position="371"/>
    </location>
</feature>
<sequence>MHTTQRREIRKTGVLDLTNRREACISDVACFMYHGRMEKEKGDKTGAELAVPVNPLYSTGSVRQHDIGCPKFGVNVTRPRDSQLCKLAWASDKMSNGYWQQLEVAEMSHRLNYNYTQVIQAVFFGVCVLTDLSSLLTKASENQEQERQLRKLIGLRDWMMAVLAFPVGVFVVTMFWALYLYDRDLVYPRLLDNFIPQWLNHGMVHMDLIPTPVGGNTRHTVNEDRYDPKACENLVLNAPYLLHQELFLILAAMTDTGVYILGKYAQRKIGELQEREAAEYIAQARRQFHFESNQRTCNMTVFPPTKENCELLQLVKRMPGCENAEEECVEEWTAVDDCGHEEYTDDDIVAAVQGTSADLDADDSEEEGDAD</sequence>
<evidence type="ECO:0000256" key="8">
    <source>
        <dbReference type="ARBA" id="ARBA00047427"/>
    </source>
</evidence>
<keyword evidence="4 17" id="KW-0812">Transmembrane</keyword>
<comment type="catalytic activity">
    <reaction evidence="12">
        <text>9-(9Z-octadecenoyloxy)-octadecanoate + H2O = 9-hydroxy-octadecanoate + (9Z)-octadecenoate + H(+)</text>
        <dbReference type="Rhea" id="RHEA:52048"/>
        <dbReference type="ChEBI" id="CHEBI:15377"/>
        <dbReference type="ChEBI" id="CHEBI:15378"/>
        <dbReference type="ChEBI" id="CHEBI:30823"/>
        <dbReference type="ChEBI" id="CHEBI:136282"/>
        <dbReference type="ChEBI" id="CHEBI:136286"/>
    </reaction>
    <physiologicalReaction direction="left-to-right" evidence="12">
        <dbReference type="Rhea" id="RHEA:52049"/>
    </physiologicalReaction>
</comment>
<evidence type="ECO:0000256" key="12">
    <source>
        <dbReference type="ARBA" id="ARBA00048800"/>
    </source>
</evidence>
<evidence type="ECO:0000256" key="17">
    <source>
        <dbReference type="SAM" id="Phobius"/>
    </source>
</evidence>
<evidence type="ECO:0000256" key="14">
    <source>
        <dbReference type="ARBA" id="ARBA00049296"/>
    </source>
</evidence>